<evidence type="ECO:0000256" key="3">
    <source>
        <dbReference type="ARBA" id="ARBA00022989"/>
    </source>
</evidence>
<evidence type="ECO:0000313" key="6">
    <source>
        <dbReference type="EMBL" id="CDP37992.1"/>
    </source>
</evidence>
<dbReference type="EMBL" id="HG937694">
    <property type="protein sequence ID" value="CDP37992.1"/>
    <property type="molecule type" value="Genomic_DNA"/>
</dbReference>
<dbReference type="PhylomeDB" id="A0A060TGL4"/>
<gene>
    <name evidence="6" type="ORF">GNLVRS02_ARAD1D24354g</name>
</gene>
<dbReference type="GO" id="GO:0005789">
    <property type="term" value="C:endoplasmic reticulum membrane"/>
    <property type="evidence" value="ECO:0007669"/>
    <property type="project" value="InterPro"/>
</dbReference>
<dbReference type="PANTHER" id="PTHR28038:SF1">
    <property type="entry name" value="ADL329WP"/>
    <property type="match status" value="1"/>
</dbReference>
<keyword evidence="2 5" id="KW-0812">Transmembrane</keyword>
<keyword evidence="4 5" id="KW-0472">Membrane</keyword>
<dbReference type="PANTHER" id="PTHR28038">
    <property type="entry name" value="ADL329WP"/>
    <property type="match status" value="1"/>
</dbReference>
<name>A0A060TGL4_BLAAD</name>
<keyword evidence="3 5" id="KW-1133">Transmembrane helix</keyword>
<dbReference type="Pfam" id="PF03669">
    <property type="entry name" value="ASTER"/>
    <property type="match status" value="1"/>
</dbReference>
<dbReference type="GO" id="GO:0045048">
    <property type="term" value="P:protein insertion into ER membrane"/>
    <property type="evidence" value="ECO:0007669"/>
    <property type="project" value="InterPro"/>
</dbReference>
<dbReference type="AlphaFoldDB" id="A0A060TGL4"/>
<organism evidence="6">
    <name type="scientific">Blastobotrys adeninivorans</name>
    <name type="common">Yeast</name>
    <name type="synonym">Arxula adeninivorans</name>
    <dbReference type="NCBI Taxonomy" id="409370"/>
    <lineage>
        <taxon>Eukaryota</taxon>
        <taxon>Fungi</taxon>
        <taxon>Dikarya</taxon>
        <taxon>Ascomycota</taxon>
        <taxon>Saccharomycotina</taxon>
        <taxon>Dipodascomycetes</taxon>
        <taxon>Dipodascales</taxon>
        <taxon>Trichomonascaceae</taxon>
        <taxon>Blastobotrys</taxon>
    </lineage>
</organism>
<reference evidence="6" key="2">
    <citation type="submission" date="2014-06" db="EMBL/GenBank/DDBJ databases">
        <title>The complete genome of Blastobotrys (Arxula) adeninivorans LS3 - a yeast of biotechnological interest.</title>
        <authorList>
            <person name="Kunze G."/>
            <person name="Gaillardin C."/>
            <person name="Czernicka M."/>
            <person name="Durrens P."/>
            <person name="Martin T."/>
            <person name="Boer E."/>
            <person name="Gabaldon T."/>
            <person name="Cruz J."/>
            <person name="Talla E."/>
            <person name="Marck C."/>
            <person name="Goffeau A."/>
            <person name="Barbe V."/>
            <person name="Baret P."/>
            <person name="Baronian K."/>
            <person name="Beier S."/>
            <person name="Bleykasten C."/>
            <person name="Bode R."/>
            <person name="Casaregola S."/>
            <person name="Despons L."/>
            <person name="Fairhead C."/>
            <person name="Giersberg M."/>
            <person name="Gierski P."/>
            <person name="Hahnel U."/>
            <person name="Hartmann A."/>
            <person name="Jankowska D."/>
            <person name="Jubin C."/>
            <person name="Jung P."/>
            <person name="Lafontaine I."/>
            <person name="Leh-Louis V."/>
            <person name="Lemaire M."/>
            <person name="Marcet-Houben M."/>
            <person name="Mascher M."/>
            <person name="Morel G."/>
            <person name="Richard G.-F."/>
            <person name="Riechen J."/>
            <person name="Sacerdot C."/>
            <person name="Sarkar A."/>
            <person name="Savel G."/>
            <person name="Schacherer J."/>
            <person name="Sherman D."/>
            <person name="Straub M.-L."/>
            <person name="Stein N."/>
            <person name="Thierry A."/>
            <person name="Trautwein-Schult A."/>
            <person name="Westhof E."/>
            <person name="Worch S."/>
            <person name="Dujon B."/>
            <person name="Souciet J.-L."/>
            <person name="Wincker P."/>
            <person name="Scholz U."/>
            <person name="Neuveglise N."/>
        </authorList>
    </citation>
    <scope>NUCLEOTIDE SEQUENCE</scope>
    <source>
        <strain evidence="6">LS3</strain>
    </source>
</reference>
<evidence type="ECO:0000256" key="5">
    <source>
        <dbReference type="SAM" id="Phobius"/>
    </source>
</evidence>
<evidence type="ECO:0000256" key="4">
    <source>
        <dbReference type="ARBA" id="ARBA00023136"/>
    </source>
</evidence>
<proteinExistence type="predicted"/>
<feature type="transmembrane region" description="Helical" evidence="5">
    <location>
        <begin position="42"/>
        <end position="64"/>
    </location>
</feature>
<evidence type="ECO:0000256" key="1">
    <source>
        <dbReference type="ARBA" id="ARBA00004370"/>
    </source>
</evidence>
<dbReference type="InterPro" id="IPR005351">
    <property type="entry name" value="ASTER"/>
</dbReference>
<protein>
    <submittedName>
        <fullName evidence="6">ARAD1D24354p</fullName>
    </submittedName>
</protein>
<evidence type="ECO:0000256" key="2">
    <source>
        <dbReference type="ARBA" id="ARBA00022692"/>
    </source>
</evidence>
<comment type="subcellular location">
    <subcellularLocation>
        <location evidence="1">Membrane</location>
    </subcellularLocation>
</comment>
<accession>A0A060TGL4</accession>
<sequence>MFTNTMPLAAMFMRNKLLAWVALFTALQSFLNEPFTQQSDAQPTWTSLVTALVGLVTCYMDFVIPPKPKVPTQPVA</sequence>
<dbReference type="GO" id="GO:0044183">
    <property type="term" value="F:protein folding chaperone"/>
    <property type="evidence" value="ECO:0007669"/>
    <property type="project" value="InterPro"/>
</dbReference>
<reference evidence="6" key="1">
    <citation type="submission" date="2014-02" db="EMBL/GenBank/DDBJ databases">
        <authorList>
            <person name="Genoscope - CEA"/>
        </authorList>
    </citation>
    <scope>NUCLEOTIDE SEQUENCE</scope>
    <source>
        <strain evidence="6">LS3</strain>
    </source>
</reference>